<dbReference type="Proteomes" id="UP000824120">
    <property type="component" value="Chromosome 9"/>
</dbReference>
<gene>
    <name evidence="1" type="ORF">H5410_044388</name>
</gene>
<dbReference type="AlphaFoldDB" id="A0A9J5X7X3"/>
<protein>
    <submittedName>
        <fullName evidence="1">Uncharacterized protein</fullName>
    </submittedName>
</protein>
<evidence type="ECO:0000313" key="2">
    <source>
        <dbReference type="Proteomes" id="UP000824120"/>
    </source>
</evidence>
<name>A0A9J5X7X3_SOLCO</name>
<organism evidence="1 2">
    <name type="scientific">Solanum commersonii</name>
    <name type="common">Commerson's wild potato</name>
    <name type="synonym">Commerson's nightshade</name>
    <dbReference type="NCBI Taxonomy" id="4109"/>
    <lineage>
        <taxon>Eukaryota</taxon>
        <taxon>Viridiplantae</taxon>
        <taxon>Streptophyta</taxon>
        <taxon>Embryophyta</taxon>
        <taxon>Tracheophyta</taxon>
        <taxon>Spermatophyta</taxon>
        <taxon>Magnoliopsida</taxon>
        <taxon>eudicotyledons</taxon>
        <taxon>Gunneridae</taxon>
        <taxon>Pentapetalae</taxon>
        <taxon>asterids</taxon>
        <taxon>lamiids</taxon>
        <taxon>Solanales</taxon>
        <taxon>Solanaceae</taxon>
        <taxon>Solanoideae</taxon>
        <taxon>Solaneae</taxon>
        <taxon>Solanum</taxon>
    </lineage>
</organism>
<dbReference type="EMBL" id="JACXVP010000009">
    <property type="protein sequence ID" value="KAG5583954.1"/>
    <property type="molecule type" value="Genomic_DNA"/>
</dbReference>
<reference evidence="1 2" key="1">
    <citation type="submission" date="2020-09" db="EMBL/GenBank/DDBJ databases">
        <title>De no assembly of potato wild relative species, Solanum commersonii.</title>
        <authorList>
            <person name="Cho K."/>
        </authorList>
    </citation>
    <scope>NUCLEOTIDE SEQUENCE [LARGE SCALE GENOMIC DNA]</scope>
    <source>
        <strain evidence="1">LZ3.2</strain>
        <tissue evidence="1">Leaf</tissue>
    </source>
</reference>
<comment type="caution">
    <text evidence="1">The sequence shown here is derived from an EMBL/GenBank/DDBJ whole genome shotgun (WGS) entry which is preliminary data.</text>
</comment>
<evidence type="ECO:0000313" key="1">
    <source>
        <dbReference type="EMBL" id="KAG5583954.1"/>
    </source>
</evidence>
<keyword evidence="2" id="KW-1185">Reference proteome</keyword>
<proteinExistence type="predicted"/>
<sequence length="76" mass="9328">MTKPRGKSCGDVRRIEVEEEQNRVMKCKFCDAYMRQVQPKHENKFYNVVVRLKLLSDLIRNEVIRVRYKCPLWWIR</sequence>
<accession>A0A9J5X7X3</accession>